<accession>A0ABD3WGW9</accession>
<comment type="caution">
    <text evidence="2">The sequence shown here is derived from an EMBL/GenBank/DDBJ whole genome shotgun (WGS) entry which is preliminary data.</text>
</comment>
<sequence length="112" mass="12571">MDRSCALLLMVMTSMTLLTLVDGSCQILPTHYAYLGSKQVIACEHDHMEYLVGSKIRTLECEECDCTESGMYCCGIGYKAGVIHVPEGHQIEHYQCDFEIVKVGGREIIYDK</sequence>
<name>A0ABD3WGW9_SINWO</name>
<dbReference type="Gene3D" id="2.60.40.1900">
    <property type="entry name" value="Beta-microseminoprotein (PSP94) domain"/>
    <property type="match status" value="1"/>
</dbReference>
<feature type="chain" id="PRO_5044772092" description="Beta-microseminoprotein" evidence="1">
    <location>
        <begin position="24"/>
        <end position="112"/>
    </location>
</feature>
<proteinExistence type="predicted"/>
<keyword evidence="1" id="KW-0732">Signal</keyword>
<evidence type="ECO:0008006" key="4">
    <source>
        <dbReference type="Google" id="ProtNLM"/>
    </source>
</evidence>
<evidence type="ECO:0000313" key="3">
    <source>
        <dbReference type="Proteomes" id="UP001634394"/>
    </source>
</evidence>
<reference evidence="2 3" key="1">
    <citation type="submission" date="2024-11" db="EMBL/GenBank/DDBJ databases">
        <title>Chromosome-level genome assembly of the freshwater bivalve Anodonta woodiana.</title>
        <authorList>
            <person name="Chen X."/>
        </authorList>
    </citation>
    <scope>NUCLEOTIDE SEQUENCE [LARGE SCALE GENOMIC DNA]</scope>
    <source>
        <strain evidence="2">MN2024</strain>
        <tissue evidence="2">Gills</tissue>
    </source>
</reference>
<dbReference type="EMBL" id="JBJQND010000007">
    <property type="protein sequence ID" value="KAL3872003.1"/>
    <property type="molecule type" value="Genomic_DNA"/>
</dbReference>
<gene>
    <name evidence="2" type="ORF">ACJMK2_039974</name>
</gene>
<evidence type="ECO:0000256" key="1">
    <source>
        <dbReference type="SAM" id="SignalP"/>
    </source>
</evidence>
<feature type="signal peptide" evidence="1">
    <location>
        <begin position="1"/>
        <end position="23"/>
    </location>
</feature>
<protein>
    <recommendedName>
        <fullName evidence="4">Beta-microseminoprotein</fullName>
    </recommendedName>
</protein>
<organism evidence="2 3">
    <name type="scientific">Sinanodonta woodiana</name>
    <name type="common">Chinese pond mussel</name>
    <name type="synonym">Anodonta woodiana</name>
    <dbReference type="NCBI Taxonomy" id="1069815"/>
    <lineage>
        <taxon>Eukaryota</taxon>
        <taxon>Metazoa</taxon>
        <taxon>Spiralia</taxon>
        <taxon>Lophotrochozoa</taxon>
        <taxon>Mollusca</taxon>
        <taxon>Bivalvia</taxon>
        <taxon>Autobranchia</taxon>
        <taxon>Heteroconchia</taxon>
        <taxon>Palaeoheterodonta</taxon>
        <taxon>Unionida</taxon>
        <taxon>Unionoidea</taxon>
        <taxon>Unionidae</taxon>
        <taxon>Unioninae</taxon>
        <taxon>Sinanodonta</taxon>
    </lineage>
</organism>
<keyword evidence="3" id="KW-1185">Reference proteome</keyword>
<dbReference type="AlphaFoldDB" id="A0ABD3WGW9"/>
<dbReference type="Proteomes" id="UP001634394">
    <property type="component" value="Unassembled WGS sequence"/>
</dbReference>
<evidence type="ECO:0000313" key="2">
    <source>
        <dbReference type="EMBL" id="KAL3872003.1"/>
    </source>
</evidence>